<sequence>MEAIDGLQASRTELQYQPLTPKLSSDPTEGFGFRCQESPRRGAVDIQRRRISFNIVIRSRPAEETVIADLPSHQREHAAVQAKEPVSTGLMIAIICALGIAFILKVAAWVLSDRISKNSRQLSEEQKKRKTLIASMECSQDAQEKKQKKAERDADRKERAEAKLKAEAAHREQLSVIREETSRISQRHEDFMREMKRDLALKIEKDISSAFSAVVESIDKGNEATLQSISDLAAKLNPPEPSRISTSLQAEDLQEGSQ</sequence>
<protein>
    <submittedName>
        <fullName evidence="3">Uncharacterized protein</fullName>
    </submittedName>
</protein>
<dbReference type="Proteomes" id="UP001313282">
    <property type="component" value="Unassembled WGS sequence"/>
</dbReference>
<feature type="region of interest" description="Disordered" evidence="1">
    <location>
        <begin position="134"/>
        <end position="163"/>
    </location>
</feature>
<feature type="transmembrane region" description="Helical" evidence="2">
    <location>
        <begin position="90"/>
        <end position="111"/>
    </location>
</feature>
<accession>A0AAN8MP75</accession>
<feature type="region of interest" description="Disordered" evidence="1">
    <location>
        <begin position="235"/>
        <end position="258"/>
    </location>
</feature>
<keyword evidence="2" id="KW-0472">Membrane</keyword>
<evidence type="ECO:0000313" key="4">
    <source>
        <dbReference type="Proteomes" id="UP001313282"/>
    </source>
</evidence>
<evidence type="ECO:0000313" key="3">
    <source>
        <dbReference type="EMBL" id="KAK6329950.1"/>
    </source>
</evidence>
<name>A0AAN8MP75_9PEZI</name>
<dbReference type="AlphaFoldDB" id="A0AAN8MP75"/>
<feature type="compositionally biased region" description="Basic and acidic residues" evidence="1">
    <location>
        <begin position="142"/>
        <end position="163"/>
    </location>
</feature>
<evidence type="ECO:0000256" key="1">
    <source>
        <dbReference type="SAM" id="MobiDB-lite"/>
    </source>
</evidence>
<proteinExistence type="predicted"/>
<comment type="caution">
    <text evidence="3">The sequence shown here is derived from an EMBL/GenBank/DDBJ whole genome shotgun (WGS) entry which is preliminary data.</text>
</comment>
<evidence type="ECO:0000256" key="2">
    <source>
        <dbReference type="SAM" id="Phobius"/>
    </source>
</evidence>
<gene>
    <name evidence="3" type="ORF">TWF718_003377</name>
</gene>
<dbReference type="EMBL" id="JAVHNR010000012">
    <property type="protein sequence ID" value="KAK6329950.1"/>
    <property type="molecule type" value="Genomic_DNA"/>
</dbReference>
<feature type="compositionally biased region" description="Polar residues" evidence="1">
    <location>
        <begin position="243"/>
        <end position="258"/>
    </location>
</feature>
<keyword evidence="2" id="KW-1133">Transmembrane helix</keyword>
<organism evidence="3 4">
    <name type="scientific">Orbilia javanica</name>
    <dbReference type="NCBI Taxonomy" id="47235"/>
    <lineage>
        <taxon>Eukaryota</taxon>
        <taxon>Fungi</taxon>
        <taxon>Dikarya</taxon>
        <taxon>Ascomycota</taxon>
        <taxon>Pezizomycotina</taxon>
        <taxon>Orbiliomycetes</taxon>
        <taxon>Orbiliales</taxon>
        <taxon>Orbiliaceae</taxon>
        <taxon>Orbilia</taxon>
    </lineage>
</organism>
<keyword evidence="2" id="KW-0812">Transmembrane</keyword>
<reference evidence="3 4" key="1">
    <citation type="submission" date="2019-10" db="EMBL/GenBank/DDBJ databases">
        <authorList>
            <person name="Palmer J.M."/>
        </authorList>
    </citation>
    <scope>NUCLEOTIDE SEQUENCE [LARGE SCALE GENOMIC DNA]</scope>
    <source>
        <strain evidence="3 4">TWF718</strain>
    </source>
</reference>
<keyword evidence="4" id="KW-1185">Reference proteome</keyword>